<dbReference type="InterPro" id="IPR020084">
    <property type="entry name" value="NUDIX_hydrolase_CS"/>
</dbReference>
<evidence type="ECO:0000256" key="1">
    <source>
        <dbReference type="ARBA" id="ARBA00001936"/>
    </source>
</evidence>
<feature type="domain" description="Nudix hydrolase" evidence="9">
    <location>
        <begin position="73"/>
        <end position="207"/>
    </location>
</feature>
<proteinExistence type="inferred from homology"/>
<dbReference type="Pfam" id="PF00293">
    <property type="entry name" value="NUDIX"/>
    <property type="match status" value="1"/>
</dbReference>
<dbReference type="PANTHER" id="PTHR22769:SF56">
    <property type="entry name" value="8-OXO-DGDP PHOSPHATASE NUDT18"/>
    <property type="match status" value="1"/>
</dbReference>
<name>A0A9D3P309_9TELE</name>
<accession>A0A9D3P309</accession>
<dbReference type="CDD" id="cd04671">
    <property type="entry name" value="NUDIX_8DGDPP_Nudt18"/>
    <property type="match status" value="1"/>
</dbReference>
<dbReference type="PROSITE" id="PS51462">
    <property type="entry name" value="NUDIX"/>
    <property type="match status" value="1"/>
</dbReference>
<sequence length="360" mass="40895">MAPLLPRKSDRNEQIESQISYARLNTAPVILQVSRMDEAVEKEVKRMLNGEGREVPDLDSVPDHAQAVTLKRNICYIVSAVIFNSEGNVLMVQEAKRDCYGYWYLPAGRMEAGESIRDALRREVKEEAGFECEPITMLLVQEQWRNWIRFTFLAEVTGGSLKTIAEADSESLQAQWWDRKAPLTLRGQDILSLIDAGVRYRQKPWFPVSLPVNMPCSVVCQRPLFVFSCEERLWLLLAKHTAGSETRLHLPVIVSEKGYSIEWAGYKFVKDCMQAMHRALHFNMLGILGVQHDGRVLGQSDGICFNTFATLDPSVEGAELSSPPLPDNEMYTWCEVTNQSLKGQILQRLKDRSFPPMKSL</sequence>
<evidence type="ECO:0000259" key="9">
    <source>
        <dbReference type="PROSITE" id="PS51462"/>
    </source>
</evidence>
<dbReference type="SUPFAM" id="SSF55811">
    <property type="entry name" value="Nudix"/>
    <property type="match status" value="1"/>
</dbReference>
<dbReference type="GO" id="GO:0044716">
    <property type="term" value="F:8-oxo-GDP phosphatase activity"/>
    <property type="evidence" value="ECO:0007669"/>
    <property type="project" value="TreeGrafter"/>
</dbReference>
<dbReference type="Gene3D" id="3.90.79.10">
    <property type="entry name" value="Nucleoside Triphosphate Pyrophosphohydrolase"/>
    <property type="match status" value="1"/>
</dbReference>
<keyword evidence="11" id="KW-1185">Reference proteome</keyword>
<protein>
    <recommendedName>
        <fullName evidence="9">Nudix hydrolase domain-containing protein</fullName>
    </recommendedName>
</protein>
<evidence type="ECO:0000313" key="11">
    <source>
        <dbReference type="Proteomes" id="UP000824219"/>
    </source>
</evidence>
<keyword evidence="6" id="KW-0460">Magnesium</keyword>
<evidence type="ECO:0000256" key="6">
    <source>
        <dbReference type="ARBA" id="ARBA00022842"/>
    </source>
</evidence>
<dbReference type="Proteomes" id="UP000824219">
    <property type="component" value="Linkage Group LG05"/>
</dbReference>
<keyword evidence="5 8" id="KW-0378">Hydrolase</keyword>
<dbReference type="InterPro" id="IPR000086">
    <property type="entry name" value="NUDIX_hydrolase_dom"/>
</dbReference>
<dbReference type="AlphaFoldDB" id="A0A9D3P309"/>
<dbReference type="PANTHER" id="PTHR22769">
    <property type="entry name" value="MUTT/NUDIX HYDROLASE"/>
    <property type="match status" value="1"/>
</dbReference>
<keyword evidence="4" id="KW-0479">Metal-binding</keyword>
<reference evidence="10 11" key="1">
    <citation type="submission" date="2021-06" db="EMBL/GenBank/DDBJ databases">
        <title>Chromosome-level genome assembly of the red-tail catfish (Hemibagrus wyckioides).</title>
        <authorList>
            <person name="Shao F."/>
        </authorList>
    </citation>
    <scope>NUCLEOTIDE SEQUENCE [LARGE SCALE GENOMIC DNA]</scope>
    <source>
        <strain evidence="10">EC202008001</strain>
        <tissue evidence="10">Blood</tissue>
    </source>
</reference>
<dbReference type="PROSITE" id="PS00893">
    <property type="entry name" value="NUDIX_BOX"/>
    <property type="match status" value="1"/>
</dbReference>
<evidence type="ECO:0000256" key="4">
    <source>
        <dbReference type="ARBA" id="ARBA00022723"/>
    </source>
</evidence>
<evidence type="ECO:0000313" key="10">
    <source>
        <dbReference type="EMBL" id="KAG7332025.1"/>
    </source>
</evidence>
<evidence type="ECO:0000256" key="5">
    <source>
        <dbReference type="ARBA" id="ARBA00022801"/>
    </source>
</evidence>
<evidence type="ECO:0000256" key="2">
    <source>
        <dbReference type="ARBA" id="ARBA00001946"/>
    </source>
</evidence>
<gene>
    <name evidence="10" type="ORF">KOW79_003859</name>
</gene>
<dbReference type="GO" id="GO:0044715">
    <property type="term" value="F:8-oxo-dGDP phosphatase activity"/>
    <property type="evidence" value="ECO:0007669"/>
    <property type="project" value="TreeGrafter"/>
</dbReference>
<dbReference type="OrthoDB" id="10005910at2759"/>
<dbReference type="GO" id="GO:0046872">
    <property type="term" value="F:metal ion binding"/>
    <property type="evidence" value="ECO:0007669"/>
    <property type="project" value="UniProtKB-KW"/>
</dbReference>
<dbReference type="InterPro" id="IPR020476">
    <property type="entry name" value="Nudix_hydrolase"/>
</dbReference>
<dbReference type="PRINTS" id="PR00502">
    <property type="entry name" value="NUDIXFAMILY"/>
</dbReference>
<evidence type="ECO:0000256" key="7">
    <source>
        <dbReference type="ARBA" id="ARBA00023211"/>
    </source>
</evidence>
<evidence type="ECO:0000256" key="3">
    <source>
        <dbReference type="ARBA" id="ARBA00005582"/>
    </source>
</evidence>
<comment type="cofactor">
    <cofactor evidence="2">
        <name>Mg(2+)</name>
        <dbReference type="ChEBI" id="CHEBI:18420"/>
    </cofactor>
</comment>
<comment type="similarity">
    <text evidence="3 8">Belongs to the Nudix hydrolase family.</text>
</comment>
<dbReference type="InterPro" id="IPR015797">
    <property type="entry name" value="NUDIX_hydrolase-like_dom_sf"/>
</dbReference>
<evidence type="ECO:0000256" key="8">
    <source>
        <dbReference type="RuleBase" id="RU003476"/>
    </source>
</evidence>
<organism evidence="10 11">
    <name type="scientific">Hemibagrus wyckioides</name>
    <dbReference type="NCBI Taxonomy" id="337641"/>
    <lineage>
        <taxon>Eukaryota</taxon>
        <taxon>Metazoa</taxon>
        <taxon>Chordata</taxon>
        <taxon>Craniata</taxon>
        <taxon>Vertebrata</taxon>
        <taxon>Euteleostomi</taxon>
        <taxon>Actinopterygii</taxon>
        <taxon>Neopterygii</taxon>
        <taxon>Teleostei</taxon>
        <taxon>Ostariophysi</taxon>
        <taxon>Siluriformes</taxon>
        <taxon>Bagridae</taxon>
        <taxon>Hemibagrus</taxon>
    </lineage>
</organism>
<comment type="cofactor">
    <cofactor evidence="1">
        <name>Mn(2+)</name>
        <dbReference type="ChEBI" id="CHEBI:29035"/>
    </cofactor>
</comment>
<keyword evidence="7" id="KW-0464">Manganese</keyword>
<dbReference type="EMBL" id="JAHKSW010000005">
    <property type="protein sequence ID" value="KAG7332025.1"/>
    <property type="molecule type" value="Genomic_DNA"/>
</dbReference>
<dbReference type="InterPro" id="IPR042970">
    <property type="entry name" value="NUDT18_NUDIX"/>
</dbReference>
<comment type="caution">
    <text evidence="10">The sequence shown here is derived from an EMBL/GenBank/DDBJ whole genome shotgun (WGS) entry which is preliminary data.</text>
</comment>